<sequence length="90" mass="10197">MRICFIGSVCPIYAIQNPSTTLPGRLCRIVLRLVCRGLKCNTCKVGGGDMYYRRTKTPILISFFFLNGRSVFNSRFSEIIQRIFVASSHS</sequence>
<evidence type="ECO:0000313" key="1">
    <source>
        <dbReference type="EMBL" id="KAI3772634.1"/>
    </source>
</evidence>
<evidence type="ECO:0000313" key="2">
    <source>
        <dbReference type="Proteomes" id="UP001055879"/>
    </source>
</evidence>
<name>A0ACB9FMZ3_ARCLA</name>
<accession>A0ACB9FMZ3</accession>
<reference evidence="1 2" key="2">
    <citation type="journal article" date="2022" name="Mol. Ecol. Resour.">
        <title>The genomes of chicory, endive, great burdock and yacon provide insights into Asteraceae paleo-polyploidization history and plant inulin production.</title>
        <authorList>
            <person name="Fan W."/>
            <person name="Wang S."/>
            <person name="Wang H."/>
            <person name="Wang A."/>
            <person name="Jiang F."/>
            <person name="Liu H."/>
            <person name="Zhao H."/>
            <person name="Xu D."/>
            <person name="Zhang Y."/>
        </authorList>
    </citation>
    <scope>NUCLEOTIDE SEQUENCE [LARGE SCALE GENOMIC DNA]</scope>
    <source>
        <strain evidence="2">cv. Niubang</strain>
    </source>
</reference>
<comment type="caution">
    <text evidence="1">The sequence shown here is derived from an EMBL/GenBank/DDBJ whole genome shotgun (WGS) entry which is preliminary data.</text>
</comment>
<gene>
    <name evidence="1" type="ORF">L6452_03824</name>
</gene>
<protein>
    <submittedName>
        <fullName evidence="1">Uncharacterized protein</fullName>
    </submittedName>
</protein>
<reference evidence="2" key="1">
    <citation type="journal article" date="2022" name="Mol. Ecol. Resour.">
        <title>The genomes of chicory, endive, great burdock and yacon provide insights into Asteraceae palaeo-polyploidization history and plant inulin production.</title>
        <authorList>
            <person name="Fan W."/>
            <person name="Wang S."/>
            <person name="Wang H."/>
            <person name="Wang A."/>
            <person name="Jiang F."/>
            <person name="Liu H."/>
            <person name="Zhao H."/>
            <person name="Xu D."/>
            <person name="Zhang Y."/>
        </authorList>
    </citation>
    <scope>NUCLEOTIDE SEQUENCE [LARGE SCALE GENOMIC DNA]</scope>
    <source>
        <strain evidence="2">cv. Niubang</strain>
    </source>
</reference>
<keyword evidence="2" id="KW-1185">Reference proteome</keyword>
<proteinExistence type="predicted"/>
<dbReference type="Proteomes" id="UP001055879">
    <property type="component" value="Linkage Group LG01"/>
</dbReference>
<organism evidence="1 2">
    <name type="scientific">Arctium lappa</name>
    <name type="common">Greater burdock</name>
    <name type="synonym">Lappa major</name>
    <dbReference type="NCBI Taxonomy" id="4217"/>
    <lineage>
        <taxon>Eukaryota</taxon>
        <taxon>Viridiplantae</taxon>
        <taxon>Streptophyta</taxon>
        <taxon>Embryophyta</taxon>
        <taxon>Tracheophyta</taxon>
        <taxon>Spermatophyta</taxon>
        <taxon>Magnoliopsida</taxon>
        <taxon>eudicotyledons</taxon>
        <taxon>Gunneridae</taxon>
        <taxon>Pentapetalae</taxon>
        <taxon>asterids</taxon>
        <taxon>campanulids</taxon>
        <taxon>Asterales</taxon>
        <taxon>Asteraceae</taxon>
        <taxon>Carduoideae</taxon>
        <taxon>Cardueae</taxon>
        <taxon>Arctiinae</taxon>
        <taxon>Arctium</taxon>
    </lineage>
</organism>
<dbReference type="EMBL" id="CM042047">
    <property type="protein sequence ID" value="KAI3772634.1"/>
    <property type="molecule type" value="Genomic_DNA"/>
</dbReference>